<keyword evidence="2" id="KW-1133">Transmembrane helix</keyword>
<dbReference type="HOGENOM" id="CLU_006396_0_0_1"/>
<accession>A0A0C9VFN8</accession>
<keyword evidence="2" id="KW-0812">Transmembrane</keyword>
<protein>
    <submittedName>
        <fullName evidence="3">Uncharacterized protein</fullName>
    </submittedName>
</protein>
<dbReference type="Proteomes" id="UP000053820">
    <property type="component" value="Unassembled WGS sequence"/>
</dbReference>
<feature type="transmembrane region" description="Helical" evidence="2">
    <location>
        <begin position="88"/>
        <end position="110"/>
    </location>
</feature>
<evidence type="ECO:0000313" key="4">
    <source>
        <dbReference type="Proteomes" id="UP000053820"/>
    </source>
</evidence>
<reference evidence="3 4" key="1">
    <citation type="submission" date="2014-04" db="EMBL/GenBank/DDBJ databases">
        <title>Evolutionary Origins and Diversification of the Mycorrhizal Mutualists.</title>
        <authorList>
            <consortium name="DOE Joint Genome Institute"/>
            <consortium name="Mycorrhizal Genomics Consortium"/>
            <person name="Kohler A."/>
            <person name="Kuo A."/>
            <person name="Nagy L.G."/>
            <person name="Floudas D."/>
            <person name="Copeland A."/>
            <person name="Barry K.W."/>
            <person name="Cichocki N."/>
            <person name="Veneault-Fourrey C."/>
            <person name="LaButti K."/>
            <person name="Lindquist E.A."/>
            <person name="Lipzen A."/>
            <person name="Lundell T."/>
            <person name="Morin E."/>
            <person name="Murat C."/>
            <person name="Riley R."/>
            <person name="Ohm R."/>
            <person name="Sun H."/>
            <person name="Tunlid A."/>
            <person name="Henrissat B."/>
            <person name="Grigoriev I.V."/>
            <person name="Hibbett D.S."/>
            <person name="Martin F."/>
        </authorList>
    </citation>
    <scope>NUCLEOTIDE SEQUENCE [LARGE SCALE GENOMIC DNA]</scope>
    <source>
        <strain evidence="3 4">MD-312</strain>
    </source>
</reference>
<gene>
    <name evidence="3" type="ORF">HYDPIDRAFT_28797</name>
</gene>
<evidence type="ECO:0000256" key="2">
    <source>
        <dbReference type="SAM" id="Phobius"/>
    </source>
</evidence>
<name>A0A0C9VFN8_9AGAM</name>
<feature type="transmembrane region" description="Helical" evidence="2">
    <location>
        <begin position="725"/>
        <end position="748"/>
    </location>
</feature>
<sequence>MSSRSPPMITPSDSGEEPSALDQSHRSPLYQATASPDSEPILLEEEPMLATLELQGDRIGSTALVSQDSHRKLGPNRASKGSKAMLRWCYSLHVLLVIIHVVLLAMLPAHPEHRVIIPFDSDVLITGLSALLQAFYTLYTALLVFITQRLALSSTLSRRQKLTAVHDTCMAWKGLGAAINGLWQQTKVAASPCAIAAIVAYLASVSVLHIASSTIMQFQTFNNSLTSTVSSTLVWPGPSVNLSTLDWTNVSPLLSLMDDLPALSTNGLTNNRLYDVPSNKSLLTEANVDATTLRAQCGLLSNVTTSPLVQLGRTPETVNVSVGGLGNVLIFVPNTVSNRVIDAGIFVDSVPTMAAALSAPSHYLFFAVTTAMDLDGLAGSPVHVYANLTSIVPDGEENQNSASIYFVGCSLDAYVTSDILDIASGQLQFASDQPNSTSSQWTLWSPPSTTNFNLNAGIVAAIGGSALGAIATPSPESPERESLSNFDLYFMSLLGIDIPLNVSVSGMPSFSPNQSDVNSSFTLSPYDMENALSRIAAQFIWLAGEVGESGGGFQRAAGESQVMEQVLELRLNIETFSFGVGLDRVKVACSFVASLVLLLLVPYVLSAHPAHKWSPGLGVGVLEILWIGSHSSFLRAQLKDIEDPSLEHLRSRGMFDTCPAEPLFIHHDEHTNIESGEFRNGDPPTELGGVTIASKESSTQVDPLKSIRDGSLLHRAVTDSQTNRYALYIWCYILHGTLSIIHVVLLVLLTYHPEHKIVFPLDTPSLAIVLGALLQAFYMVYTVILVFVTQQLALFVVITRKQKLTAIHDLSGTWSGIGAAIYCVWQQKTVPASAWKTIAATFQGTNSTFTSTVSSRLAWPDPSVSLTGLDWLELSPFLSVIRSSSDLSTEGLSDNLLYDIPVYSSYPPFIDASVNTTSLRAQCGLLSNLSINLQPPQPMPYVNFSINGLGAGTLLLESAGADTVYYVDNLLATLSYPPGPSAPDSMNLFFMVTTAMNVDESVDSVVSVEVNWTYNAPSSGPQTSLTTTRFVACSLDTQTALDTLDLRTGALSSSPSLGATDTPSQPWTLWSPSGSTELTTGIASAFYNSVADSQSVGTYCGENGCMRPTEIDMFVLEPFLPKRTDSSSPKRSIMSLLGLNLTAINATSATQSSANPSVTLSPYQMETAVAQMAAEFIWLAGEVGESAGGFQRGTGEVQATQLVLQWRLNINTIPVIFASLSSFVLLALVFYLVGRPSRRQSAVSGASVLEILWLGARSRYLREPLEDITDPSTDNLRAAGMFEVCLADIATPVPRP</sequence>
<feature type="transmembrane region" description="Helical" evidence="2">
    <location>
        <begin position="130"/>
        <end position="152"/>
    </location>
</feature>
<dbReference type="EMBL" id="KN839847">
    <property type="protein sequence ID" value="KIJ64354.1"/>
    <property type="molecule type" value="Genomic_DNA"/>
</dbReference>
<evidence type="ECO:0000313" key="3">
    <source>
        <dbReference type="EMBL" id="KIJ64354.1"/>
    </source>
</evidence>
<organism evidence="3 4">
    <name type="scientific">Hydnomerulius pinastri MD-312</name>
    <dbReference type="NCBI Taxonomy" id="994086"/>
    <lineage>
        <taxon>Eukaryota</taxon>
        <taxon>Fungi</taxon>
        <taxon>Dikarya</taxon>
        <taxon>Basidiomycota</taxon>
        <taxon>Agaricomycotina</taxon>
        <taxon>Agaricomycetes</taxon>
        <taxon>Agaricomycetidae</taxon>
        <taxon>Boletales</taxon>
        <taxon>Boletales incertae sedis</taxon>
        <taxon>Leucogyrophana</taxon>
    </lineage>
</organism>
<feature type="transmembrane region" description="Helical" evidence="2">
    <location>
        <begin position="1213"/>
        <end position="1233"/>
    </location>
</feature>
<feature type="region of interest" description="Disordered" evidence="1">
    <location>
        <begin position="1"/>
        <end position="37"/>
    </location>
</feature>
<keyword evidence="4" id="KW-1185">Reference proteome</keyword>
<feature type="transmembrane region" description="Helical" evidence="2">
    <location>
        <begin position="587"/>
        <end position="605"/>
    </location>
</feature>
<keyword evidence="2" id="KW-0472">Membrane</keyword>
<feature type="transmembrane region" description="Helical" evidence="2">
    <location>
        <begin position="189"/>
        <end position="211"/>
    </location>
</feature>
<proteinExistence type="predicted"/>
<evidence type="ECO:0000256" key="1">
    <source>
        <dbReference type="SAM" id="MobiDB-lite"/>
    </source>
</evidence>
<dbReference type="OrthoDB" id="2647100at2759"/>
<feature type="transmembrane region" description="Helical" evidence="2">
    <location>
        <begin position="768"/>
        <end position="798"/>
    </location>
</feature>